<feature type="region of interest" description="Disordered" evidence="2">
    <location>
        <begin position="357"/>
        <end position="402"/>
    </location>
</feature>
<organism evidence="5 6">
    <name type="scientific">Xanthobacter autotrophicus</name>
    <dbReference type="NCBI Taxonomy" id="280"/>
    <lineage>
        <taxon>Bacteria</taxon>
        <taxon>Pseudomonadati</taxon>
        <taxon>Pseudomonadota</taxon>
        <taxon>Alphaproteobacteria</taxon>
        <taxon>Hyphomicrobiales</taxon>
        <taxon>Xanthobacteraceae</taxon>
        <taxon>Xanthobacter</taxon>
    </lineage>
</organism>
<evidence type="ECO:0000313" key="5">
    <source>
        <dbReference type="EMBL" id="TLX41033.1"/>
    </source>
</evidence>
<evidence type="ECO:0000259" key="4">
    <source>
        <dbReference type="Pfam" id="PF00326"/>
    </source>
</evidence>
<dbReference type="InterPro" id="IPR001375">
    <property type="entry name" value="Peptidase_S9_cat"/>
</dbReference>
<feature type="domain" description="Peptidase S9 prolyl oligopeptidase catalytic" evidence="4">
    <location>
        <begin position="154"/>
        <end position="198"/>
    </location>
</feature>
<evidence type="ECO:0000313" key="6">
    <source>
        <dbReference type="Proteomes" id="UP000305131"/>
    </source>
</evidence>
<dbReference type="GO" id="GO:0008236">
    <property type="term" value="F:serine-type peptidase activity"/>
    <property type="evidence" value="ECO:0007669"/>
    <property type="project" value="InterPro"/>
</dbReference>
<keyword evidence="3" id="KW-0472">Membrane</keyword>
<evidence type="ECO:0000256" key="3">
    <source>
        <dbReference type="SAM" id="Phobius"/>
    </source>
</evidence>
<keyword evidence="3" id="KW-1133">Transmembrane helix</keyword>
<dbReference type="Pfam" id="PF00326">
    <property type="entry name" value="Peptidase_S9"/>
    <property type="match status" value="1"/>
</dbReference>
<accession>A0A6C1KRD2</accession>
<dbReference type="Proteomes" id="UP000305131">
    <property type="component" value="Unassembled WGS sequence"/>
</dbReference>
<dbReference type="GO" id="GO:0006508">
    <property type="term" value="P:proteolysis"/>
    <property type="evidence" value="ECO:0007669"/>
    <property type="project" value="InterPro"/>
</dbReference>
<feature type="region of interest" description="Disordered" evidence="2">
    <location>
        <begin position="1"/>
        <end position="29"/>
    </location>
</feature>
<dbReference type="Gene3D" id="3.40.50.1820">
    <property type="entry name" value="alpha/beta hydrolase"/>
    <property type="match status" value="1"/>
</dbReference>
<evidence type="ECO:0000256" key="2">
    <source>
        <dbReference type="SAM" id="MobiDB-lite"/>
    </source>
</evidence>
<comment type="caution">
    <text evidence="5">The sequence shown here is derived from an EMBL/GenBank/DDBJ whole genome shotgun (WGS) entry which is preliminary data.</text>
</comment>
<reference evidence="5 6" key="1">
    <citation type="submission" date="2019-05" db="EMBL/GenBank/DDBJ databases">
        <authorList>
            <person name="Zhou X."/>
        </authorList>
    </citation>
    <scope>NUCLEOTIDE SEQUENCE [LARGE SCALE GENOMIC DNA]</scope>
    <source>
        <strain evidence="5 6">DSM 432</strain>
    </source>
</reference>
<keyword evidence="3" id="KW-0812">Transmembrane</keyword>
<protein>
    <recommendedName>
        <fullName evidence="4">Peptidase S9 prolyl oligopeptidase catalytic domain-containing protein</fullName>
    </recommendedName>
</protein>
<feature type="compositionally biased region" description="Low complexity" evidence="2">
    <location>
        <begin position="1"/>
        <end position="12"/>
    </location>
</feature>
<dbReference type="SUPFAM" id="SSF53474">
    <property type="entry name" value="alpha/beta-Hydrolases"/>
    <property type="match status" value="1"/>
</dbReference>
<dbReference type="EMBL" id="VAUP01000041">
    <property type="protein sequence ID" value="TLX41033.1"/>
    <property type="molecule type" value="Genomic_DNA"/>
</dbReference>
<dbReference type="AlphaFoldDB" id="A0A6C1KRD2"/>
<dbReference type="OrthoDB" id="9767239at2"/>
<gene>
    <name evidence="5" type="ORF">FBQ73_21600</name>
</gene>
<evidence type="ECO:0000256" key="1">
    <source>
        <dbReference type="ARBA" id="ARBA00022729"/>
    </source>
</evidence>
<dbReference type="PANTHER" id="PTHR43037:SF1">
    <property type="entry name" value="BLL1128 PROTEIN"/>
    <property type="match status" value="1"/>
</dbReference>
<dbReference type="InterPro" id="IPR050955">
    <property type="entry name" value="Plant_Biomass_Hydrol_Est"/>
</dbReference>
<feature type="compositionally biased region" description="Low complexity" evidence="2">
    <location>
        <begin position="357"/>
        <end position="370"/>
    </location>
</feature>
<dbReference type="InterPro" id="IPR029058">
    <property type="entry name" value="AB_hydrolase_fold"/>
</dbReference>
<keyword evidence="1" id="KW-0732">Signal</keyword>
<name>A0A6C1KRD2_XANAU</name>
<proteinExistence type="predicted"/>
<sequence length="402" mass="42413">MASSLMSCSAAAPPRPPAGGRSTLTQRQSRQGRVRHGICQIMGVLALFGAVFTIPPAVADGVRDLRLSVNGEDRRYVVVTPEGVSGPVPVVIALHGAAQTPESFRAYFGLDAAAAAHGFVAVYPEGEGRVWNDGRPAAMRLKMVLRPGDDVAFLVALARSLAEQGIADPARIYLTGISNGGFMVQRMACEHAELFAAYSSIMATAPANYREECKPDRPVPIQFIHGTADSVIAYSGFWTPVGATLSAPESARLFARINGCGASTQRELPHLDLTDVTAATLRRWDNCRDGSAVELISIERGGHQPPARVDTKPDLATPFLGLRGRDVDSGEEIWRFMSAFGGTGAVPPRLGAVTPASRPGAVAAPSRPVAVPLPPQSPLRGNRTDAVVRPAASADQRGISAQ</sequence>
<feature type="transmembrane region" description="Helical" evidence="3">
    <location>
        <begin position="37"/>
        <end position="58"/>
    </location>
</feature>
<dbReference type="PANTHER" id="PTHR43037">
    <property type="entry name" value="UNNAMED PRODUCT-RELATED"/>
    <property type="match status" value="1"/>
</dbReference>